<evidence type="ECO:0000313" key="2">
    <source>
        <dbReference type="Proteomes" id="UP000288812"/>
    </source>
</evidence>
<dbReference type="OrthoDB" id="4570726at2"/>
<proteinExistence type="predicted"/>
<name>A0A437S8Q2_9FIRM</name>
<dbReference type="InterPro" id="IPR016787">
    <property type="entry name" value="UCP021328"/>
</dbReference>
<keyword evidence="2" id="KW-1185">Reference proteome</keyword>
<evidence type="ECO:0000313" key="1">
    <source>
        <dbReference type="EMBL" id="RVU55479.1"/>
    </source>
</evidence>
<sequence>MINPKRKQREISKQMKEIGIGTKAQQALQIQYEANKIERKIKSRQKNEFEKQRRFEIKQAKITQQNSYNPSLF</sequence>
<comment type="caution">
    <text evidence="1">The sequence shown here is derived from an EMBL/GenBank/DDBJ whole genome shotgun (WGS) entry which is preliminary data.</text>
</comment>
<dbReference type="EMBL" id="RLIH01000002">
    <property type="protein sequence ID" value="RVU55479.1"/>
    <property type="molecule type" value="Genomic_DNA"/>
</dbReference>
<gene>
    <name evidence="1" type="ORF">EF514_01755</name>
</gene>
<accession>A0A437S8Q2</accession>
<dbReference type="Pfam" id="PF11208">
    <property type="entry name" value="DUF2992"/>
    <property type="match status" value="1"/>
</dbReference>
<dbReference type="Proteomes" id="UP000288812">
    <property type="component" value="Unassembled WGS sequence"/>
</dbReference>
<protein>
    <submittedName>
        <fullName evidence="1">DUF2992 family protein</fullName>
    </submittedName>
</protein>
<reference evidence="1 2" key="1">
    <citation type="submission" date="2018-11" db="EMBL/GenBank/DDBJ databases">
        <title>Genome sequencing and assembly of Anaerosphaera sp. nov., GS7-6-2.</title>
        <authorList>
            <person name="Rettenmaier R."/>
            <person name="Liebl W."/>
            <person name="Zverlov V."/>
        </authorList>
    </citation>
    <scope>NUCLEOTIDE SEQUENCE [LARGE SCALE GENOMIC DNA]</scope>
    <source>
        <strain evidence="1 2">GS7-6-2</strain>
    </source>
</reference>
<organism evidence="1 2">
    <name type="scientific">Anaerosphaera multitolerans</name>
    <dbReference type="NCBI Taxonomy" id="2487351"/>
    <lineage>
        <taxon>Bacteria</taxon>
        <taxon>Bacillati</taxon>
        <taxon>Bacillota</taxon>
        <taxon>Tissierellia</taxon>
        <taxon>Tissierellales</taxon>
        <taxon>Peptoniphilaceae</taxon>
        <taxon>Anaerosphaera</taxon>
    </lineage>
</organism>
<dbReference type="AlphaFoldDB" id="A0A437S8Q2"/>